<keyword evidence="3" id="KW-0227">DNA damage</keyword>
<evidence type="ECO:0000256" key="4">
    <source>
        <dbReference type="ARBA" id="ARBA00023242"/>
    </source>
</evidence>
<keyword evidence="10" id="KW-1185">Reference proteome</keyword>
<evidence type="ECO:0000259" key="8">
    <source>
        <dbReference type="Pfam" id="PF08573"/>
    </source>
</evidence>
<comment type="subcellular location">
    <subcellularLocation>
        <location evidence="1">Nucleus</location>
    </subcellularLocation>
</comment>
<dbReference type="EMBL" id="GL377619">
    <property type="protein sequence ID" value="EFJ16434.1"/>
    <property type="molecule type" value="Genomic_DNA"/>
</dbReference>
<evidence type="ECO:0000256" key="3">
    <source>
        <dbReference type="ARBA" id="ARBA00022763"/>
    </source>
</evidence>
<evidence type="ECO:0000256" key="6">
    <source>
        <dbReference type="SAM" id="Coils"/>
    </source>
</evidence>
<dbReference type="InParanoid" id="D8SGZ7"/>
<dbReference type="PROSITE" id="PS51375">
    <property type="entry name" value="PPR"/>
    <property type="match status" value="1"/>
</dbReference>
<dbReference type="PANTHER" id="PTHR45717:SF15">
    <property type="entry name" value="AGL218WP"/>
    <property type="match status" value="1"/>
</dbReference>
<dbReference type="Proteomes" id="UP000001514">
    <property type="component" value="Unassembled WGS sequence"/>
</dbReference>
<dbReference type="eggNOG" id="KOG4197">
    <property type="taxonomic scope" value="Eukaryota"/>
</dbReference>
<evidence type="ECO:0000256" key="1">
    <source>
        <dbReference type="ARBA" id="ARBA00004123"/>
    </source>
</evidence>
<dbReference type="eggNOG" id="KOG0965">
    <property type="taxonomic scope" value="Eukaryota"/>
</dbReference>
<dbReference type="PANTHER" id="PTHR45717">
    <property type="entry name" value="OS12G0527900 PROTEIN"/>
    <property type="match status" value="1"/>
</dbReference>
<evidence type="ECO:0000313" key="10">
    <source>
        <dbReference type="Proteomes" id="UP000001514"/>
    </source>
</evidence>
<feature type="compositionally biased region" description="Basic and acidic residues" evidence="7">
    <location>
        <begin position="753"/>
        <end position="764"/>
    </location>
</feature>
<dbReference type="AlphaFoldDB" id="D8SGZ7"/>
<feature type="region of interest" description="Disordered" evidence="7">
    <location>
        <begin position="743"/>
        <end position="764"/>
    </location>
</feature>
<evidence type="ECO:0000313" key="9">
    <source>
        <dbReference type="EMBL" id="EFJ16434.1"/>
    </source>
</evidence>
<feature type="repeat" description="PPR" evidence="5">
    <location>
        <begin position="218"/>
        <end position="252"/>
    </location>
</feature>
<feature type="coiled-coil region" evidence="6">
    <location>
        <begin position="816"/>
        <end position="893"/>
    </location>
</feature>
<feature type="compositionally biased region" description="Basic and acidic residues" evidence="7">
    <location>
        <begin position="1024"/>
        <end position="1045"/>
    </location>
</feature>
<feature type="region of interest" description="Disordered" evidence="7">
    <location>
        <begin position="1103"/>
        <end position="1129"/>
    </location>
</feature>
<dbReference type="Pfam" id="PF08573">
    <property type="entry name" value="SAE2"/>
    <property type="match status" value="1"/>
</dbReference>
<dbReference type="Pfam" id="PF01535">
    <property type="entry name" value="PPR"/>
    <property type="match status" value="1"/>
</dbReference>
<keyword evidence="4" id="KW-0539">Nucleus</keyword>
<feature type="region of interest" description="Disordered" evidence="7">
    <location>
        <begin position="1020"/>
        <end position="1047"/>
    </location>
</feature>
<dbReference type="GO" id="GO:0003729">
    <property type="term" value="F:mRNA binding"/>
    <property type="evidence" value="ECO:0007669"/>
    <property type="project" value="UniProtKB-ARBA"/>
</dbReference>
<accession>D8SGZ7</accession>
<keyword evidence="6" id="KW-0175">Coiled coil</keyword>
<dbReference type="GO" id="GO:0005739">
    <property type="term" value="C:mitochondrion"/>
    <property type="evidence" value="ECO:0000318"/>
    <property type="project" value="GO_Central"/>
</dbReference>
<sequence>MQITRLTGRCARHFGSPGTTIPCLNAAKSVGLGSCESSASGLGGFAARNFSQAVQVKKKAAIKNELDDDPIMRMKFRTMDDDEMDPEQFNRLWKKVEASPTRALKIIHAWISRGNLVSKEALISICHKLCYIRRQIRALQIINWIVDDKPFTVTPRDYALQIKLTCRYASPIKAERIYDRVPAELKTEEVSTALIASMSRSNVMLKAEAWHTALKLNNARACNMMMILFLRRNRHREVLQLYQDLVASGGQPNPLTYLLLFKYRNRIGAIDGLEEAAEAALKKIDVHDEKVRNATRSDMMVVYAYLGKPDMVEKLWSMIHKESWTLAGRFVAAINAFGILGKISRAEDVLNQVLKTRKKAIQKPYCAMIGVYAKHGMMEKAELTMKKLRLELSFPWFAPFNHLVSGYLARDEPEKALEKLREGMEYVVDKRIEPDYEMVLGMMPVFASKRDVEGAEKLMSLFGLYGDAKLYNALLKVYVEAKVSPGPFFLGRMARNKVSDDDETKRLLEFEGSSEFVVAMADVSDGFRGDGDGGVAHKLGGMYSLFYASMAQTKKQMEHLEMLFSSRVYPAFVKESEAALAALRLAHQESLQKWLQERHAMMQERKIAEQMWFQEKQGLLQARVSAEKLWLQEKQGLMRERDALAQELRLLKMHLGKIDAAAMDDPSRRPFGGLDPPLWHPQFGRNPWPPLGDFNPGLWPPSSLGFSPPEHNALTWNPAFSPEAAATSAVENLSPVPELQPLRSAAENSSSSKGDHNSKLPESEGKYSYEDELWWQKSQAKAAKNRVPPARTKEHIEHLEAVFSQNLYPAWQQSIIQRHEAETADLRRDWEEAERRWQREREILVAERDALAREKEALVAERDAAVAKLEQENRDLDAKVRSLKRKRDELLEDQETKRVAFRSMNSRYSSLKMKYDSMLRQQAVASGIESLRSKEKEMTGHQKEFSDGHSKELLVSGIGGSKENEAVASGPGRVSDARKLKEDLVVEAKAEARIEVFGYKDATPIADRRKQKGTLKDFFTTSSSKDKWRSTRAENDGGRDPHDDFLNTPQEIAMKKIAAEKSKPRAEETVHFVPDTLGIEWENHIEQPGGAEDHSDAVETLNSPGRDWTSRGANSAKSPGKEWIAPGKSGAQLPKYKFNEPVRKKADREALKGVECKQCKKFYDAVELPGDGNGNSRCEHHNQVSRHRYKYVPPSTPEGFWNIGFSET</sequence>
<dbReference type="InterPro" id="IPR011990">
    <property type="entry name" value="TPR-like_helical_dom_sf"/>
</dbReference>
<dbReference type="Gene3D" id="1.25.40.10">
    <property type="entry name" value="Tetratricopeptide repeat domain"/>
    <property type="match status" value="2"/>
</dbReference>
<dbReference type="HOGENOM" id="CLU_270062_0_0_1"/>
<reference evidence="9 10" key="1">
    <citation type="journal article" date="2011" name="Science">
        <title>The Selaginella genome identifies genetic changes associated with the evolution of vascular plants.</title>
        <authorList>
            <person name="Banks J.A."/>
            <person name="Nishiyama T."/>
            <person name="Hasebe M."/>
            <person name="Bowman J.L."/>
            <person name="Gribskov M."/>
            <person name="dePamphilis C."/>
            <person name="Albert V.A."/>
            <person name="Aono N."/>
            <person name="Aoyama T."/>
            <person name="Ambrose B.A."/>
            <person name="Ashton N.W."/>
            <person name="Axtell M.J."/>
            <person name="Barker E."/>
            <person name="Barker M.S."/>
            <person name="Bennetzen J.L."/>
            <person name="Bonawitz N.D."/>
            <person name="Chapple C."/>
            <person name="Cheng C."/>
            <person name="Correa L.G."/>
            <person name="Dacre M."/>
            <person name="DeBarry J."/>
            <person name="Dreyer I."/>
            <person name="Elias M."/>
            <person name="Engstrom E.M."/>
            <person name="Estelle M."/>
            <person name="Feng L."/>
            <person name="Finet C."/>
            <person name="Floyd S.K."/>
            <person name="Frommer W.B."/>
            <person name="Fujita T."/>
            <person name="Gramzow L."/>
            <person name="Gutensohn M."/>
            <person name="Harholt J."/>
            <person name="Hattori M."/>
            <person name="Heyl A."/>
            <person name="Hirai T."/>
            <person name="Hiwatashi Y."/>
            <person name="Ishikawa M."/>
            <person name="Iwata M."/>
            <person name="Karol K.G."/>
            <person name="Koehler B."/>
            <person name="Kolukisaoglu U."/>
            <person name="Kubo M."/>
            <person name="Kurata T."/>
            <person name="Lalonde S."/>
            <person name="Li K."/>
            <person name="Li Y."/>
            <person name="Litt A."/>
            <person name="Lyons E."/>
            <person name="Manning G."/>
            <person name="Maruyama T."/>
            <person name="Michael T.P."/>
            <person name="Mikami K."/>
            <person name="Miyazaki S."/>
            <person name="Morinaga S."/>
            <person name="Murata T."/>
            <person name="Mueller-Roeber B."/>
            <person name="Nelson D.R."/>
            <person name="Obara M."/>
            <person name="Oguri Y."/>
            <person name="Olmstead R.G."/>
            <person name="Onodera N."/>
            <person name="Petersen B.L."/>
            <person name="Pils B."/>
            <person name="Prigge M."/>
            <person name="Rensing S.A."/>
            <person name="Riano-Pachon D.M."/>
            <person name="Roberts A.W."/>
            <person name="Sato Y."/>
            <person name="Scheller H.V."/>
            <person name="Schulz B."/>
            <person name="Schulz C."/>
            <person name="Shakirov E.V."/>
            <person name="Shibagaki N."/>
            <person name="Shinohara N."/>
            <person name="Shippen D.E."/>
            <person name="Soerensen I."/>
            <person name="Sotooka R."/>
            <person name="Sugimoto N."/>
            <person name="Sugita M."/>
            <person name="Sumikawa N."/>
            <person name="Tanurdzic M."/>
            <person name="Theissen G."/>
            <person name="Ulvskov P."/>
            <person name="Wakazuki S."/>
            <person name="Weng J.K."/>
            <person name="Willats W.W."/>
            <person name="Wipf D."/>
            <person name="Wolf P.G."/>
            <person name="Yang L."/>
            <person name="Zimmer A.D."/>
            <person name="Zhu Q."/>
            <person name="Mitros T."/>
            <person name="Hellsten U."/>
            <person name="Loque D."/>
            <person name="Otillar R."/>
            <person name="Salamov A."/>
            <person name="Schmutz J."/>
            <person name="Shapiro H."/>
            <person name="Lindquist E."/>
            <person name="Lucas S."/>
            <person name="Rokhsar D."/>
            <person name="Grigoriev I.V."/>
        </authorList>
    </citation>
    <scope>NUCLEOTIDE SEQUENCE [LARGE SCALE GENOMIC DNA]</scope>
</reference>
<dbReference type="STRING" id="88036.D8SGZ7"/>
<dbReference type="GO" id="GO:0005634">
    <property type="term" value="C:nucleus"/>
    <property type="evidence" value="ECO:0007669"/>
    <property type="project" value="UniProtKB-SubCell"/>
</dbReference>
<dbReference type="GO" id="GO:0006281">
    <property type="term" value="P:DNA repair"/>
    <property type="evidence" value="ECO:0007669"/>
    <property type="project" value="InterPro"/>
</dbReference>
<dbReference type="KEGG" id="smo:SELMODRAFT_445231"/>
<name>D8SGZ7_SELML</name>
<protein>
    <recommendedName>
        <fullName evidence="8">DNA endonuclease activator Ctp1 C-terminal domain-containing protein</fullName>
    </recommendedName>
</protein>
<dbReference type="InterPro" id="IPR013882">
    <property type="entry name" value="Ctp1_C"/>
</dbReference>
<evidence type="ECO:0000256" key="7">
    <source>
        <dbReference type="SAM" id="MobiDB-lite"/>
    </source>
</evidence>
<keyword evidence="2" id="KW-0677">Repeat</keyword>
<dbReference type="InterPro" id="IPR002885">
    <property type="entry name" value="PPR_rpt"/>
</dbReference>
<evidence type="ECO:0000256" key="2">
    <source>
        <dbReference type="ARBA" id="ARBA00022737"/>
    </source>
</evidence>
<evidence type="ECO:0000256" key="5">
    <source>
        <dbReference type="PROSITE-ProRule" id="PRU00708"/>
    </source>
</evidence>
<proteinExistence type="predicted"/>
<feature type="domain" description="DNA endonuclease activator Ctp1 C-terminal" evidence="8">
    <location>
        <begin position="1179"/>
        <end position="1208"/>
    </location>
</feature>
<dbReference type="Gramene" id="EFJ16434">
    <property type="protein sequence ID" value="EFJ16434"/>
    <property type="gene ID" value="SELMODRAFT_445231"/>
</dbReference>
<organism evidence="10">
    <name type="scientific">Selaginella moellendorffii</name>
    <name type="common">Spikemoss</name>
    <dbReference type="NCBI Taxonomy" id="88036"/>
    <lineage>
        <taxon>Eukaryota</taxon>
        <taxon>Viridiplantae</taxon>
        <taxon>Streptophyta</taxon>
        <taxon>Embryophyta</taxon>
        <taxon>Tracheophyta</taxon>
        <taxon>Lycopodiopsida</taxon>
        <taxon>Selaginellales</taxon>
        <taxon>Selaginellaceae</taxon>
        <taxon>Selaginella</taxon>
    </lineage>
</organism>
<gene>
    <name evidence="9" type="ORF">SELMODRAFT_445231</name>
</gene>